<dbReference type="Proteomes" id="UP000799092">
    <property type="component" value="Unassembled WGS sequence"/>
</dbReference>
<keyword evidence="1" id="KW-0472">Membrane</keyword>
<keyword evidence="3" id="KW-1185">Reference proteome</keyword>
<dbReference type="OrthoDB" id="2429100at2"/>
<dbReference type="RefSeq" id="WP_153736754.1">
    <property type="nucleotide sequence ID" value="NZ_WJNG01000007.1"/>
</dbReference>
<accession>A0A6A8DHE8</accession>
<evidence type="ECO:0008006" key="4">
    <source>
        <dbReference type="Google" id="ProtNLM"/>
    </source>
</evidence>
<keyword evidence="1" id="KW-0812">Transmembrane</keyword>
<feature type="transmembrane region" description="Helical" evidence="1">
    <location>
        <begin position="69"/>
        <end position="93"/>
    </location>
</feature>
<protein>
    <recommendedName>
        <fullName evidence="4">DUF5316 domain-containing protein</fullName>
    </recommendedName>
</protein>
<dbReference type="EMBL" id="WJNG01000007">
    <property type="protein sequence ID" value="MRH43131.1"/>
    <property type="molecule type" value="Genomic_DNA"/>
</dbReference>
<evidence type="ECO:0000313" key="2">
    <source>
        <dbReference type="EMBL" id="MRH43131.1"/>
    </source>
</evidence>
<name>A0A6A8DHE8_9BACI</name>
<dbReference type="AlphaFoldDB" id="A0A6A8DHE8"/>
<proteinExistence type="predicted"/>
<sequence>MKKFLLGLGIFIIVSLISLFAANASIVINISGVIGLIGIVVAGFLKTGFSGRNSSPLGNSAIIELDEKLNLSSTLFLIALPNLLGSLLLLLFFK</sequence>
<reference evidence="2" key="1">
    <citation type="submission" date="2019-11" db="EMBL/GenBank/DDBJ databases">
        <authorList>
            <person name="Li J."/>
        </authorList>
    </citation>
    <scope>NUCLEOTIDE SEQUENCE</scope>
    <source>
        <strain evidence="2">B6B</strain>
    </source>
</reference>
<evidence type="ECO:0000313" key="3">
    <source>
        <dbReference type="Proteomes" id="UP000799092"/>
    </source>
</evidence>
<evidence type="ECO:0000256" key="1">
    <source>
        <dbReference type="SAM" id="Phobius"/>
    </source>
</evidence>
<keyword evidence="1" id="KW-1133">Transmembrane helix</keyword>
<feature type="transmembrane region" description="Helical" evidence="1">
    <location>
        <begin position="31"/>
        <end position="49"/>
    </location>
</feature>
<organism evidence="2 3">
    <name type="scientific">Aquibacillus halophilus</name>
    <dbReference type="NCBI Taxonomy" id="930132"/>
    <lineage>
        <taxon>Bacteria</taxon>
        <taxon>Bacillati</taxon>
        <taxon>Bacillota</taxon>
        <taxon>Bacilli</taxon>
        <taxon>Bacillales</taxon>
        <taxon>Bacillaceae</taxon>
        <taxon>Aquibacillus</taxon>
    </lineage>
</organism>
<gene>
    <name evidence="2" type="ORF">GH741_10610</name>
</gene>
<comment type="caution">
    <text evidence="2">The sequence shown here is derived from an EMBL/GenBank/DDBJ whole genome shotgun (WGS) entry which is preliminary data.</text>
</comment>